<reference evidence="12" key="1">
    <citation type="submission" date="2020-01" db="EMBL/GenBank/DDBJ databases">
        <authorList>
            <person name="Hornung B."/>
        </authorList>
    </citation>
    <scope>NUCLEOTIDE SEQUENCE</scope>
    <source>
        <strain evidence="12">PacBioINE</strain>
    </source>
</reference>
<dbReference type="PIRSF" id="PIRSF010376">
    <property type="entry name" value="IspE"/>
    <property type="match status" value="1"/>
</dbReference>
<comment type="similarity">
    <text evidence="1 9">Belongs to the GHMP kinase family. IspE subfamily.</text>
</comment>
<feature type="active site" evidence="9">
    <location>
        <position position="13"/>
    </location>
</feature>
<dbReference type="KEGG" id="aacx:DEACI_0521"/>
<dbReference type="GO" id="GO:0050515">
    <property type="term" value="F:4-(cytidine 5'-diphospho)-2-C-methyl-D-erythritol kinase activity"/>
    <property type="evidence" value="ECO:0007669"/>
    <property type="project" value="UniProtKB-UniRule"/>
</dbReference>
<dbReference type="GO" id="GO:0016114">
    <property type="term" value="P:terpenoid biosynthetic process"/>
    <property type="evidence" value="ECO:0007669"/>
    <property type="project" value="UniProtKB-UniRule"/>
</dbReference>
<protein>
    <recommendedName>
        <fullName evidence="3 9">4-diphosphocytidyl-2-C-methyl-D-erythritol kinase</fullName>
        <shortName evidence="9">CMK</shortName>
        <ecNumber evidence="2 9">2.7.1.148</ecNumber>
    </recommendedName>
    <alternativeName>
        <fullName evidence="8 9">4-(cytidine-5'-diphospho)-2-C-methyl-D-erythritol kinase</fullName>
    </alternativeName>
</protein>
<dbReference type="GO" id="GO:0019288">
    <property type="term" value="P:isopentenyl diphosphate biosynthetic process, methylerythritol 4-phosphate pathway"/>
    <property type="evidence" value="ECO:0007669"/>
    <property type="project" value="UniProtKB-UniRule"/>
</dbReference>
<dbReference type="Pfam" id="PF08544">
    <property type="entry name" value="GHMP_kinases_C"/>
    <property type="match status" value="1"/>
</dbReference>
<dbReference type="Proteomes" id="UP000836597">
    <property type="component" value="Chromosome"/>
</dbReference>
<dbReference type="Pfam" id="PF00288">
    <property type="entry name" value="GHMP_kinases_N"/>
    <property type="match status" value="1"/>
</dbReference>
<accession>A0A8S0XUZ6</accession>
<keyword evidence="4 9" id="KW-0808">Transferase</keyword>
<evidence type="ECO:0000256" key="9">
    <source>
        <dbReference type="HAMAP-Rule" id="MF_00061"/>
    </source>
</evidence>
<feature type="binding site" evidence="9">
    <location>
        <begin position="93"/>
        <end position="103"/>
    </location>
    <ligand>
        <name>ATP</name>
        <dbReference type="ChEBI" id="CHEBI:30616"/>
    </ligand>
</feature>
<dbReference type="NCBIfam" id="NF011202">
    <property type="entry name" value="PRK14608.1"/>
    <property type="match status" value="1"/>
</dbReference>
<evidence type="ECO:0000256" key="2">
    <source>
        <dbReference type="ARBA" id="ARBA00012052"/>
    </source>
</evidence>
<dbReference type="AlphaFoldDB" id="A0A8S0XUZ6"/>
<feature type="active site" evidence="9">
    <location>
        <position position="135"/>
    </location>
</feature>
<evidence type="ECO:0000256" key="7">
    <source>
        <dbReference type="ARBA" id="ARBA00022840"/>
    </source>
</evidence>
<evidence type="ECO:0000256" key="8">
    <source>
        <dbReference type="ARBA" id="ARBA00032554"/>
    </source>
</evidence>
<dbReference type="InterPro" id="IPR006204">
    <property type="entry name" value="GHMP_kinase_N_dom"/>
</dbReference>
<dbReference type="HAMAP" id="MF_00061">
    <property type="entry name" value="IspE"/>
    <property type="match status" value="1"/>
</dbReference>
<feature type="domain" description="GHMP kinase C-terminal" evidence="11">
    <location>
        <begin position="209"/>
        <end position="271"/>
    </location>
</feature>
<gene>
    <name evidence="9" type="primary">ispE</name>
    <name evidence="12" type="ORF">DEACI_0521</name>
</gene>
<evidence type="ECO:0000256" key="5">
    <source>
        <dbReference type="ARBA" id="ARBA00022741"/>
    </source>
</evidence>
<organism evidence="12">
    <name type="scientific">Acididesulfobacillus acetoxydans</name>
    <dbReference type="NCBI Taxonomy" id="1561005"/>
    <lineage>
        <taxon>Bacteria</taxon>
        <taxon>Bacillati</taxon>
        <taxon>Bacillota</taxon>
        <taxon>Clostridia</taxon>
        <taxon>Eubacteriales</taxon>
        <taxon>Peptococcaceae</taxon>
        <taxon>Acididesulfobacillus</taxon>
    </lineage>
</organism>
<evidence type="ECO:0000259" key="11">
    <source>
        <dbReference type="Pfam" id="PF08544"/>
    </source>
</evidence>
<evidence type="ECO:0000256" key="1">
    <source>
        <dbReference type="ARBA" id="ARBA00009684"/>
    </source>
</evidence>
<dbReference type="InterPro" id="IPR014721">
    <property type="entry name" value="Ribsml_uS5_D2-typ_fold_subgr"/>
</dbReference>
<comment type="catalytic activity">
    <reaction evidence="9">
        <text>4-CDP-2-C-methyl-D-erythritol + ATP = 4-CDP-2-C-methyl-D-erythritol 2-phosphate + ADP + H(+)</text>
        <dbReference type="Rhea" id="RHEA:18437"/>
        <dbReference type="ChEBI" id="CHEBI:15378"/>
        <dbReference type="ChEBI" id="CHEBI:30616"/>
        <dbReference type="ChEBI" id="CHEBI:57823"/>
        <dbReference type="ChEBI" id="CHEBI:57919"/>
        <dbReference type="ChEBI" id="CHEBI:456216"/>
        <dbReference type="EC" id="2.7.1.148"/>
    </reaction>
</comment>
<dbReference type="Gene3D" id="3.30.70.890">
    <property type="entry name" value="GHMP kinase, C-terminal domain"/>
    <property type="match status" value="1"/>
</dbReference>
<sequence>MSGSEITMFAYAKINLALAISGLREDQYHELESVMQSVELHDLVRVGRRGSGLVCRCGSLSGPQNLAYKAADLFLQRWGRPEGIEIEITKHIPVEAGLAGGSSDAAAVLRALNRLFGLPYTPDILREMAAAVGADVPFCLAGGTMWATGRGEVLEALPAAPAFPLVLVKPRLGVKTGEVYRRWDRSGLRSRLKREDWLAVLRRPAAAKVAALLSNALEPAAMELVPAIAEIKAKLLHAGCLGALMSGSGSTVFGMAESALRAREIARSLRQDRSLHIWVTRFQGENSGEMDRR</sequence>
<evidence type="ECO:0000256" key="6">
    <source>
        <dbReference type="ARBA" id="ARBA00022777"/>
    </source>
</evidence>
<feature type="domain" description="GHMP kinase N-terminal" evidence="10">
    <location>
        <begin position="65"/>
        <end position="143"/>
    </location>
</feature>
<keyword evidence="5 9" id="KW-0547">Nucleotide-binding</keyword>
<keyword evidence="9" id="KW-0414">Isoprene biosynthesis</keyword>
<dbReference type="InterPro" id="IPR036554">
    <property type="entry name" value="GHMP_kinase_C_sf"/>
</dbReference>
<dbReference type="Gene3D" id="3.30.230.10">
    <property type="match status" value="1"/>
</dbReference>
<dbReference type="NCBIfam" id="TIGR00154">
    <property type="entry name" value="ispE"/>
    <property type="match status" value="1"/>
</dbReference>
<dbReference type="EMBL" id="LR746496">
    <property type="protein sequence ID" value="CAA7599887.1"/>
    <property type="molecule type" value="Genomic_DNA"/>
</dbReference>
<keyword evidence="7 9" id="KW-0067">ATP-binding</keyword>
<dbReference type="RefSeq" id="WP_240983641.1">
    <property type="nucleotide sequence ID" value="NZ_LR746496.1"/>
</dbReference>
<evidence type="ECO:0000256" key="3">
    <source>
        <dbReference type="ARBA" id="ARBA00017473"/>
    </source>
</evidence>
<keyword evidence="6 9" id="KW-0418">Kinase</keyword>
<evidence type="ECO:0000256" key="4">
    <source>
        <dbReference type="ARBA" id="ARBA00022679"/>
    </source>
</evidence>
<dbReference type="PANTHER" id="PTHR43527:SF2">
    <property type="entry name" value="4-DIPHOSPHOCYTIDYL-2-C-METHYL-D-ERYTHRITOL KINASE, CHLOROPLASTIC"/>
    <property type="match status" value="1"/>
</dbReference>
<dbReference type="SUPFAM" id="SSF54211">
    <property type="entry name" value="Ribosomal protein S5 domain 2-like"/>
    <property type="match status" value="1"/>
</dbReference>
<dbReference type="InterPro" id="IPR020568">
    <property type="entry name" value="Ribosomal_Su5_D2-typ_SF"/>
</dbReference>
<proteinExistence type="inferred from homology"/>
<dbReference type="InterPro" id="IPR013750">
    <property type="entry name" value="GHMP_kinase_C_dom"/>
</dbReference>
<dbReference type="EC" id="2.7.1.148" evidence="2 9"/>
<comment type="function">
    <text evidence="9">Catalyzes the phosphorylation of the position 2 hydroxy group of 4-diphosphocytidyl-2C-methyl-D-erythritol.</text>
</comment>
<dbReference type="PANTHER" id="PTHR43527">
    <property type="entry name" value="4-DIPHOSPHOCYTIDYL-2-C-METHYL-D-ERYTHRITOL KINASE, CHLOROPLASTIC"/>
    <property type="match status" value="1"/>
</dbReference>
<evidence type="ECO:0000313" key="12">
    <source>
        <dbReference type="EMBL" id="CAA7599887.1"/>
    </source>
</evidence>
<comment type="pathway">
    <text evidence="9">Isoprenoid biosynthesis; isopentenyl diphosphate biosynthesis via DXP pathway; isopentenyl diphosphate from 1-deoxy-D-xylulose 5-phosphate: step 3/6.</text>
</comment>
<evidence type="ECO:0000259" key="10">
    <source>
        <dbReference type="Pfam" id="PF00288"/>
    </source>
</evidence>
<dbReference type="GO" id="GO:0005524">
    <property type="term" value="F:ATP binding"/>
    <property type="evidence" value="ECO:0007669"/>
    <property type="project" value="UniProtKB-UniRule"/>
</dbReference>
<dbReference type="SUPFAM" id="SSF55060">
    <property type="entry name" value="GHMP Kinase, C-terminal domain"/>
    <property type="match status" value="1"/>
</dbReference>
<name>A0A8S0XUZ6_9FIRM</name>
<dbReference type="InterPro" id="IPR004424">
    <property type="entry name" value="IspE"/>
</dbReference>